<evidence type="ECO:0000256" key="2">
    <source>
        <dbReference type="ARBA" id="ARBA00022692"/>
    </source>
</evidence>
<evidence type="ECO:0000259" key="6">
    <source>
        <dbReference type="PROSITE" id="PS51012"/>
    </source>
</evidence>
<keyword evidence="2 5" id="KW-0812">Transmembrane</keyword>
<feature type="transmembrane region" description="Helical" evidence="5">
    <location>
        <begin position="105"/>
        <end position="130"/>
    </location>
</feature>
<evidence type="ECO:0000313" key="7">
    <source>
        <dbReference type="EMBL" id="GIH90425.1"/>
    </source>
</evidence>
<dbReference type="EMBL" id="BOOJ01000011">
    <property type="protein sequence ID" value="GIH90425.1"/>
    <property type="molecule type" value="Genomic_DNA"/>
</dbReference>
<dbReference type="GO" id="GO:0016020">
    <property type="term" value="C:membrane"/>
    <property type="evidence" value="ECO:0007669"/>
    <property type="project" value="UniProtKB-SubCell"/>
</dbReference>
<dbReference type="InterPro" id="IPR047817">
    <property type="entry name" value="ABC2_TM_bact-type"/>
</dbReference>
<dbReference type="InterPro" id="IPR051784">
    <property type="entry name" value="Nod_factor_ABC_transporter"/>
</dbReference>
<evidence type="ECO:0000256" key="4">
    <source>
        <dbReference type="ARBA" id="ARBA00023136"/>
    </source>
</evidence>
<organism evidence="7 8">
    <name type="scientific">Planobispora siamensis</name>
    <dbReference type="NCBI Taxonomy" id="936338"/>
    <lineage>
        <taxon>Bacteria</taxon>
        <taxon>Bacillati</taxon>
        <taxon>Actinomycetota</taxon>
        <taxon>Actinomycetes</taxon>
        <taxon>Streptosporangiales</taxon>
        <taxon>Streptosporangiaceae</taxon>
        <taxon>Planobispora</taxon>
    </lineage>
</organism>
<protein>
    <submittedName>
        <fullName evidence="7">Transport permease protein</fullName>
    </submittedName>
</protein>
<feature type="transmembrane region" description="Helical" evidence="5">
    <location>
        <begin position="58"/>
        <end position="84"/>
    </location>
</feature>
<feature type="transmembrane region" description="Helical" evidence="5">
    <location>
        <begin position="171"/>
        <end position="191"/>
    </location>
</feature>
<feature type="transmembrane region" description="Helical" evidence="5">
    <location>
        <begin position="234"/>
        <end position="256"/>
    </location>
</feature>
<reference evidence="7 8" key="1">
    <citation type="submission" date="2021-01" db="EMBL/GenBank/DDBJ databases">
        <title>Whole genome shotgun sequence of Planobispora siamensis NBRC 107568.</title>
        <authorList>
            <person name="Komaki H."/>
            <person name="Tamura T."/>
        </authorList>
    </citation>
    <scope>NUCLEOTIDE SEQUENCE [LARGE SCALE GENOMIC DNA]</scope>
    <source>
        <strain evidence="7 8">NBRC 107568</strain>
    </source>
</reference>
<dbReference type="RefSeq" id="WP_204062789.1">
    <property type="nucleotide sequence ID" value="NZ_BOOJ01000011.1"/>
</dbReference>
<feature type="domain" description="ABC transmembrane type-2" evidence="6">
    <location>
        <begin position="25"/>
        <end position="259"/>
    </location>
</feature>
<dbReference type="Pfam" id="PF12698">
    <property type="entry name" value="ABC2_membrane_3"/>
    <property type="match status" value="1"/>
</dbReference>
<evidence type="ECO:0000256" key="3">
    <source>
        <dbReference type="ARBA" id="ARBA00022989"/>
    </source>
</evidence>
<gene>
    <name evidence="7" type="ORF">Psi01_10550</name>
</gene>
<accession>A0A8J3WIF4</accession>
<comment type="subcellular location">
    <subcellularLocation>
        <location evidence="1">Membrane</location>
        <topology evidence="1">Multi-pass membrane protein</topology>
    </subcellularLocation>
</comment>
<dbReference type="PANTHER" id="PTHR43229">
    <property type="entry name" value="NODULATION PROTEIN J"/>
    <property type="match status" value="1"/>
</dbReference>
<name>A0A8J3WIF4_9ACTN</name>
<keyword evidence="4 5" id="KW-0472">Membrane</keyword>
<evidence type="ECO:0000256" key="1">
    <source>
        <dbReference type="ARBA" id="ARBA00004141"/>
    </source>
</evidence>
<dbReference type="PANTHER" id="PTHR43229:SF2">
    <property type="entry name" value="NODULATION PROTEIN J"/>
    <property type="match status" value="1"/>
</dbReference>
<dbReference type="AlphaFoldDB" id="A0A8J3WIF4"/>
<dbReference type="Proteomes" id="UP000619788">
    <property type="component" value="Unassembled WGS sequence"/>
</dbReference>
<keyword evidence="3 5" id="KW-1133">Transmembrane helix</keyword>
<comment type="caution">
    <text evidence="7">The sequence shown here is derived from an EMBL/GenBank/DDBJ whole genome shotgun (WGS) entry which is preliminary data.</text>
</comment>
<dbReference type="GO" id="GO:0140359">
    <property type="term" value="F:ABC-type transporter activity"/>
    <property type="evidence" value="ECO:0007669"/>
    <property type="project" value="InterPro"/>
</dbReference>
<keyword evidence="8" id="KW-1185">Reference proteome</keyword>
<feature type="transmembrane region" description="Helical" evidence="5">
    <location>
        <begin position="27"/>
        <end position="46"/>
    </location>
</feature>
<sequence>MNMRALRIGMRRGWAEHTHLLRNRRELAGTLIGTVGFFALMLIWMGDRPVKGTDVSNATFMTAGFLAFTVFSNGLMTLPLSLVTDREEGALLRLRAIPGGIPAYLTGRAVTVLCQIALQSALLVATAVLVGGVAPPRDWLTLAWVLVLGTVAVVPLGAAIGCLLPSSKSGAGMVALPMMLLLIPSGVMFPVTAMPEAVQWVAQSFPLYWQGLGLRAALLPDSMLVAEIAGSWRLPYVAAVLGAWTVAGMLLAPGLIRRMTRRESGSRLAERQLAAQTA</sequence>
<proteinExistence type="predicted"/>
<dbReference type="InterPro" id="IPR013525">
    <property type="entry name" value="ABC2_TM"/>
</dbReference>
<evidence type="ECO:0000313" key="8">
    <source>
        <dbReference type="Proteomes" id="UP000619788"/>
    </source>
</evidence>
<feature type="transmembrane region" description="Helical" evidence="5">
    <location>
        <begin position="142"/>
        <end position="164"/>
    </location>
</feature>
<evidence type="ECO:0000256" key="5">
    <source>
        <dbReference type="SAM" id="Phobius"/>
    </source>
</evidence>
<dbReference type="PROSITE" id="PS51012">
    <property type="entry name" value="ABC_TM2"/>
    <property type="match status" value="1"/>
</dbReference>